<dbReference type="SUPFAM" id="SSF56037">
    <property type="entry name" value="PheT/TilS domain"/>
    <property type="match status" value="1"/>
</dbReference>
<dbReference type="CDD" id="cd00769">
    <property type="entry name" value="PheRS_beta_core"/>
    <property type="match status" value="1"/>
</dbReference>
<dbReference type="PANTHER" id="PTHR10947">
    <property type="entry name" value="PHENYLALANYL-TRNA SYNTHETASE BETA CHAIN AND LEUCINE-RICH REPEAT-CONTAINING PROTEIN 47"/>
    <property type="match status" value="1"/>
</dbReference>
<proteinExistence type="inferred from homology"/>
<evidence type="ECO:0000256" key="5">
    <source>
        <dbReference type="ARBA" id="ARBA00022490"/>
    </source>
</evidence>
<dbReference type="InterPro" id="IPR020825">
    <property type="entry name" value="Phe-tRNA_synthase-like_B3/B4"/>
</dbReference>
<evidence type="ECO:0000256" key="12">
    <source>
        <dbReference type="ARBA" id="ARBA00023146"/>
    </source>
</evidence>
<evidence type="ECO:0000259" key="16">
    <source>
        <dbReference type="PROSITE" id="PS51483"/>
    </source>
</evidence>
<name>A0A381P0M1_9ZZZZ</name>
<dbReference type="GO" id="GO:0009328">
    <property type="term" value="C:phenylalanine-tRNA ligase complex"/>
    <property type="evidence" value="ECO:0007669"/>
    <property type="project" value="TreeGrafter"/>
</dbReference>
<dbReference type="Gene3D" id="3.30.930.10">
    <property type="entry name" value="Bira Bifunctional Protein, Domain 2"/>
    <property type="match status" value="1"/>
</dbReference>
<keyword evidence="5" id="KW-0963">Cytoplasm</keyword>
<dbReference type="Pfam" id="PF03484">
    <property type="entry name" value="B5"/>
    <property type="match status" value="1"/>
</dbReference>
<dbReference type="SUPFAM" id="SSF46955">
    <property type="entry name" value="Putative DNA-binding domain"/>
    <property type="match status" value="2"/>
</dbReference>
<keyword evidence="8" id="KW-0547">Nucleotide-binding</keyword>
<reference evidence="17" key="1">
    <citation type="submission" date="2018-05" db="EMBL/GenBank/DDBJ databases">
        <authorList>
            <person name="Lanie J.A."/>
            <person name="Ng W.-L."/>
            <person name="Kazmierczak K.M."/>
            <person name="Andrzejewski T.M."/>
            <person name="Davidsen T.M."/>
            <person name="Wayne K.J."/>
            <person name="Tettelin H."/>
            <person name="Glass J.I."/>
            <person name="Rusch D."/>
            <person name="Podicherti R."/>
            <person name="Tsui H.-C.T."/>
            <person name="Winkler M.E."/>
        </authorList>
    </citation>
    <scope>NUCLEOTIDE SEQUENCE</scope>
</reference>
<keyword evidence="12" id="KW-0030">Aminoacyl-tRNA synthetase</keyword>
<evidence type="ECO:0000256" key="6">
    <source>
        <dbReference type="ARBA" id="ARBA00022598"/>
    </source>
</evidence>
<dbReference type="InterPro" id="IPR041616">
    <property type="entry name" value="PheRS_beta_core"/>
</dbReference>
<feature type="domain" description="FDX-ACB" evidence="15">
    <location>
        <begin position="596"/>
        <end position="689"/>
    </location>
</feature>
<accession>A0A381P0M1</accession>
<keyword evidence="6" id="KW-0436">Ligase</keyword>
<keyword evidence="10" id="KW-0460">Magnesium</keyword>
<evidence type="ECO:0000256" key="7">
    <source>
        <dbReference type="ARBA" id="ARBA00022723"/>
    </source>
</evidence>
<dbReference type="Pfam" id="PF17759">
    <property type="entry name" value="tRNA_synthFbeta"/>
    <property type="match status" value="1"/>
</dbReference>
<evidence type="ECO:0000256" key="4">
    <source>
        <dbReference type="ARBA" id="ARBA00012814"/>
    </source>
</evidence>
<dbReference type="Pfam" id="PF03483">
    <property type="entry name" value="B3_4"/>
    <property type="match status" value="1"/>
</dbReference>
<sequence>MKEFVAVPHGPGGPVSIGALAEALTMRGFEVGAIEPWPATKDGTEDAVLDLEITTNRPDCLSVLGIAREVGTVYNTEISMPELASSDDFHGEAPLSITIDDPDWCPRYVGALADVEVGTSPQWLKTRLEAADVRPVNNVVDVTNYVMLEIGHPMHAFDHARLAGPEIRVRRAAHGERIRTLDGVERTLTPETLTIADAERPQAVAGVMGSATSEINDGTRTVVLEAAYFNPISVRRTSKRLSLTTDASYRFERGTDVSAPVTAIARALQLLTAIGAGQTRGPVVDCYPAPPDPIVVQLRHRRIGKLLGQNIEASFVRPTLARLGFTTEPEASTTDPVWRVTVPSFRVDVHREEDLIEELARHHGYDSLPATFPELTRPAPAPGTWRARDAAVRQLLTGCGFFEAITHGFIEIDAALAFHADQTDIVALSNPLSEKGAVLRPSLLPGLFDSLVHNRRRERQDIRLFEIGSRFRQRDGESPALALVMTGAAVPPHWSENNRRTDFFDVTGVITRLCAGFGGTATFSSDTADALVPGRTARIGMMLGSKTHALGLVGQLDPTLATRRGLPGGDDVYVAEIDLRTLSLEVHKGFRAAPIPRHPSVTRDLSIEIDDALPAAQVRDTIRQAAGQSLISIREVARYQGAGVAAGAVSLSVRLTFRATEHTLTDVEVRTSTDRVVSALERAYHAKLR</sequence>
<evidence type="ECO:0000256" key="1">
    <source>
        <dbReference type="ARBA" id="ARBA00001946"/>
    </source>
</evidence>
<dbReference type="NCBIfam" id="TIGR00472">
    <property type="entry name" value="pheT_bact"/>
    <property type="match status" value="1"/>
</dbReference>
<keyword evidence="9" id="KW-0067">ATP-binding</keyword>
<dbReference type="SMART" id="SM00896">
    <property type="entry name" value="FDX-ACB"/>
    <property type="match status" value="1"/>
</dbReference>
<dbReference type="InterPro" id="IPR045864">
    <property type="entry name" value="aa-tRNA-synth_II/BPL/LPL"/>
</dbReference>
<comment type="catalytic activity">
    <reaction evidence="14">
        <text>tRNA(Phe) + L-phenylalanine + ATP = L-phenylalanyl-tRNA(Phe) + AMP + diphosphate + H(+)</text>
        <dbReference type="Rhea" id="RHEA:19413"/>
        <dbReference type="Rhea" id="RHEA-COMP:9668"/>
        <dbReference type="Rhea" id="RHEA-COMP:9699"/>
        <dbReference type="ChEBI" id="CHEBI:15378"/>
        <dbReference type="ChEBI" id="CHEBI:30616"/>
        <dbReference type="ChEBI" id="CHEBI:33019"/>
        <dbReference type="ChEBI" id="CHEBI:58095"/>
        <dbReference type="ChEBI" id="CHEBI:78442"/>
        <dbReference type="ChEBI" id="CHEBI:78531"/>
        <dbReference type="ChEBI" id="CHEBI:456215"/>
        <dbReference type="EC" id="6.1.1.20"/>
    </reaction>
</comment>
<protein>
    <recommendedName>
        <fullName evidence="4">phenylalanine--tRNA ligase</fullName>
        <ecNumber evidence="4">6.1.1.20</ecNumber>
    </recommendedName>
    <alternativeName>
        <fullName evidence="13">Phenylalanyl-tRNA synthetase beta subunit</fullName>
    </alternativeName>
</protein>
<organism evidence="17">
    <name type="scientific">marine metagenome</name>
    <dbReference type="NCBI Taxonomy" id="408172"/>
    <lineage>
        <taxon>unclassified sequences</taxon>
        <taxon>metagenomes</taxon>
        <taxon>ecological metagenomes</taxon>
    </lineage>
</organism>
<keyword evidence="11" id="KW-0648">Protein biosynthesis</keyword>
<dbReference type="PANTHER" id="PTHR10947:SF0">
    <property type="entry name" value="PHENYLALANINE--TRNA LIGASE BETA SUBUNIT"/>
    <property type="match status" value="1"/>
</dbReference>
<feature type="domain" description="B5" evidence="16">
    <location>
        <begin position="291"/>
        <end position="370"/>
    </location>
</feature>
<dbReference type="EMBL" id="UINC01000745">
    <property type="protein sequence ID" value="SUZ60476.1"/>
    <property type="molecule type" value="Genomic_DNA"/>
</dbReference>
<dbReference type="GO" id="GO:0004826">
    <property type="term" value="F:phenylalanine-tRNA ligase activity"/>
    <property type="evidence" value="ECO:0007669"/>
    <property type="project" value="UniProtKB-EC"/>
</dbReference>
<dbReference type="InterPro" id="IPR005146">
    <property type="entry name" value="B3/B4_tRNA-bd"/>
</dbReference>
<dbReference type="EC" id="6.1.1.20" evidence="4"/>
<dbReference type="InterPro" id="IPR005121">
    <property type="entry name" value="Fdx_antiC-bd"/>
</dbReference>
<evidence type="ECO:0000313" key="17">
    <source>
        <dbReference type="EMBL" id="SUZ60476.1"/>
    </source>
</evidence>
<keyword evidence="7" id="KW-0479">Metal-binding</keyword>
<evidence type="ECO:0000256" key="14">
    <source>
        <dbReference type="ARBA" id="ARBA00049255"/>
    </source>
</evidence>
<dbReference type="Gene3D" id="3.30.56.10">
    <property type="match status" value="2"/>
</dbReference>
<dbReference type="InterPro" id="IPR004532">
    <property type="entry name" value="Phe-tRNA-ligase_IIc_bsu_bact"/>
</dbReference>
<evidence type="ECO:0000256" key="2">
    <source>
        <dbReference type="ARBA" id="ARBA00008653"/>
    </source>
</evidence>
<dbReference type="InterPro" id="IPR005147">
    <property type="entry name" value="tRNA_synthase_B5-dom"/>
</dbReference>
<evidence type="ECO:0000256" key="3">
    <source>
        <dbReference type="ARBA" id="ARBA00011209"/>
    </source>
</evidence>
<evidence type="ECO:0000256" key="10">
    <source>
        <dbReference type="ARBA" id="ARBA00022842"/>
    </source>
</evidence>
<dbReference type="SMART" id="SM00873">
    <property type="entry name" value="B3_4"/>
    <property type="match status" value="1"/>
</dbReference>
<evidence type="ECO:0000256" key="13">
    <source>
        <dbReference type="ARBA" id="ARBA00033189"/>
    </source>
</evidence>
<comment type="subunit">
    <text evidence="3">Tetramer of two alpha and two beta subunits.</text>
</comment>
<evidence type="ECO:0000256" key="8">
    <source>
        <dbReference type="ARBA" id="ARBA00022741"/>
    </source>
</evidence>
<dbReference type="GO" id="GO:0000287">
    <property type="term" value="F:magnesium ion binding"/>
    <property type="evidence" value="ECO:0007669"/>
    <property type="project" value="InterPro"/>
</dbReference>
<dbReference type="Gene3D" id="3.30.70.380">
    <property type="entry name" value="Ferrodoxin-fold anticodon-binding domain"/>
    <property type="match status" value="1"/>
</dbReference>
<comment type="cofactor">
    <cofactor evidence="1">
        <name>Mg(2+)</name>
        <dbReference type="ChEBI" id="CHEBI:18420"/>
    </cofactor>
</comment>
<evidence type="ECO:0000259" key="15">
    <source>
        <dbReference type="PROSITE" id="PS51447"/>
    </source>
</evidence>
<dbReference type="FunFam" id="3.50.40.10:FF:000001">
    <property type="entry name" value="Phenylalanine--tRNA ligase beta subunit"/>
    <property type="match status" value="1"/>
</dbReference>
<dbReference type="GO" id="GO:0005524">
    <property type="term" value="F:ATP binding"/>
    <property type="evidence" value="ECO:0007669"/>
    <property type="project" value="UniProtKB-KW"/>
</dbReference>
<dbReference type="AlphaFoldDB" id="A0A381P0M1"/>
<dbReference type="InterPro" id="IPR045060">
    <property type="entry name" value="Phe-tRNA-ligase_IIc_bsu"/>
</dbReference>
<dbReference type="Pfam" id="PF03147">
    <property type="entry name" value="FDX-ACB"/>
    <property type="match status" value="1"/>
</dbReference>
<comment type="similarity">
    <text evidence="2">Belongs to the phenylalanyl-tRNA synthetase beta subunit family. Type 1 subfamily.</text>
</comment>
<dbReference type="Gene3D" id="3.50.40.10">
    <property type="entry name" value="Phenylalanyl-trna Synthetase, Chain B, domain 3"/>
    <property type="match status" value="1"/>
</dbReference>
<dbReference type="PROSITE" id="PS51447">
    <property type="entry name" value="FDX_ACB"/>
    <property type="match status" value="1"/>
</dbReference>
<gene>
    <name evidence="17" type="ORF">METZ01_LOCUS13330</name>
</gene>
<dbReference type="SUPFAM" id="SSF55681">
    <property type="entry name" value="Class II aaRS and biotin synthetases"/>
    <property type="match status" value="1"/>
</dbReference>
<dbReference type="GO" id="GO:0003723">
    <property type="term" value="F:RNA binding"/>
    <property type="evidence" value="ECO:0007669"/>
    <property type="project" value="InterPro"/>
</dbReference>
<dbReference type="InterPro" id="IPR036690">
    <property type="entry name" value="Fdx_antiC-bd_sf"/>
</dbReference>
<dbReference type="InterPro" id="IPR009061">
    <property type="entry name" value="DNA-bd_dom_put_sf"/>
</dbReference>
<dbReference type="SMART" id="SM00874">
    <property type="entry name" value="B5"/>
    <property type="match status" value="1"/>
</dbReference>
<dbReference type="SUPFAM" id="SSF54991">
    <property type="entry name" value="Anticodon-binding domain of PheRS"/>
    <property type="match status" value="1"/>
</dbReference>
<dbReference type="HAMAP" id="MF_00283">
    <property type="entry name" value="Phe_tRNA_synth_beta1"/>
    <property type="match status" value="1"/>
</dbReference>
<evidence type="ECO:0000256" key="9">
    <source>
        <dbReference type="ARBA" id="ARBA00022840"/>
    </source>
</evidence>
<dbReference type="GO" id="GO:0006432">
    <property type="term" value="P:phenylalanyl-tRNA aminoacylation"/>
    <property type="evidence" value="ECO:0007669"/>
    <property type="project" value="InterPro"/>
</dbReference>
<dbReference type="PROSITE" id="PS51483">
    <property type="entry name" value="B5"/>
    <property type="match status" value="1"/>
</dbReference>
<evidence type="ECO:0000256" key="11">
    <source>
        <dbReference type="ARBA" id="ARBA00022917"/>
    </source>
</evidence>